<name>A0A2Z6QT64_9GLOM</name>
<gene>
    <name evidence="1" type="ORF">RclHR1_14400003</name>
</gene>
<accession>A0A2Z6QT64</accession>
<proteinExistence type="predicted"/>
<sequence>MVERSCELQEALNNTVMADRDLRKLELVDFEWILLEKIKEFLYIFSRAINHISHAQFPTISNFIPVYNWLMDEIKDLQANENTNEIIKTAAKYIMEKIQKYYQYTYALVYNAQYAPTLSITNVSDQNDNHSSDNLFNHIYKK</sequence>
<organism evidence="1 2">
    <name type="scientific">Rhizophagus clarus</name>
    <dbReference type="NCBI Taxonomy" id="94130"/>
    <lineage>
        <taxon>Eukaryota</taxon>
        <taxon>Fungi</taxon>
        <taxon>Fungi incertae sedis</taxon>
        <taxon>Mucoromycota</taxon>
        <taxon>Glomeromycotina</taxon>
        <taxon>Glomeromycetes</taxon>
        <taxon>Glomerales</taxon>
        <taxon>Glomeraceae</taxon>
        <taxon>Rhizophagus</taxon>
    </lineage>
</organism>
<dbReference type="AlphaFoldDB" id="A0A2Z6QT64"/>
<protein>
    <recommendedName>
        <fullName evidence="3">hAT-like transposase RNase-H fold domain-containing protein</fullName>
    </recommendedName>
</protein>
<keyword evidence="2" id="KW-1185">Reference proteome</keyword>
<evidence type="ECO:0008006" key="3">
    <source>
        <dbReference type="Google" id="ProtNLM"/>
    </source>
</evidence>
<evidence type="ECO:0000313" key="1">
    <source>
        <dbReference type="EMBL" id="GBB87921.1"/>
    </source>
</evidence>
<comment type="caution">
    <text evidence="1">The sequence shown here is derived from an EMBL/GenBank/DDBJ whole genome shotgun (WGS) entry which is preliminary data.</text>
</comment>
<evidence type="ECO:0000313" key="2">
    <source>
        <dbReference type="Proteomes" id="UP000247702"/>
    </source>
</evidence>
<dbReference type="Proteomes" id="UP000247702">
    <property type="component" value="Unassembled WGS sequence"/>
</dbReference>
<dbReference type="EMBL" id="BEXD01000492">
    <property type="protein sequence ID" value="GBB87921.1"/>
    <property type="molecule type" value="Genomic_DNA"/>
</dbReference>
<reference evidence="1 2" key="1">
    <citation type="submission" date="2017-11" db="EMBL/GenBank/DDBJ databases">
        <title>The genome of Rhizophagus clarus HR1 reveals common genetic basis of auxotrophy among arbuscular mycorrhizal fungi.</title>
        <authorList>
            <person name="Kobayashi Y."/>
        </authorList>
    </citation>
    <scope>NUCLEOTIDE SEQUENCE [LARGE SCALE GENOMIC DNA]</scope>
    <source>
        <strain evidence="1 2">HR1</strain>
    </source>
</reference>